<dbReference type="EMBL" id="KI966408">
    <property type="protein sequence ID" value="EWC47768.1"/>
    <property type="molecule type" value="Genomic_DNA"/>
</dbReference>
<proteinExistence type="predicted"/>
<dbReference type="SUPFAM" id="SSF52047">
    <property type="entry name" value="RNI-like"/>
    <property type="match status" value="1"/>
</dbReference>
<dbReference type="AlphaFoldDB" id="W7I6G0"/>
<sequence length="555" mass="63338">MSEPKKKRYSISETVGDIVTRFCGPKSNSSRIARVQPSGQPNIARHPFQSPEFELQPLPPLRGPQISSSLSRPSRPSFPPWLINRMSRYLTADDFLALRMTSKTMEELAREPHRKAIYHTRRVFLNPRGIDHLFTIARKGHDVNYRVKNLVIVHNSPYRIGLRGYGKRGKNATLFREAAQVVKRTEGSLDGYDLQDLELSICNIRAVTGLFAQALTLLPKLETISFQRMPCVTLSREELNVFYPSSGMRPGTRIPKGLIESGALNCPPVNSLGNQLWRVTVDALIATINTRNPCRLRGIHDGSEYASYVGTSNDWFQAEGVRLGKHKKAFRHLRELSIRVDDFPWNSEAYIGAQILSLEKWLEAVGGKLELLSLTRSDSGWRDGSPTALPSLKGLSRLKRLRIGRFNFEVGEMQRLLKPCARLEFLSLDTVIMANDKDPKNHWLQFLKFLKRRCRRLRYIDLNLSTQRLPQAISIKRDYILPHHLRIGPGALASENPPCKVVFEGENNGRGACYTTRKMIAELLEKHHHADDFWNALTDGRWKRQFGQTPLRLYN</sequence>
<keyword evidence="3" id="KW-1185">Reference proteome</keyword>
<evidence type="ECO:0000313" key="3">
    <source>
        <dbReference type="Proteomes" id="UP000024837"/>
    </source>
</evidence>
<protein>
    <recommendedName>
        <fullName evidence="4">F-box domain-containing protein</fullName>
    </recommendedName>
</protein>
<dbReference type="Gene3D" id="3.80.10.10">
    <property type="entry name" value="Ribonuclease Inhibitor"/>
    <property type="match status" value="1"/>
</dbReference>
<dbReference type="HOGENOM" id="CLU_490913_0_0_1"/>
<gene>
    <name evidence="2" type="ORF">DRE_02968</name>
</gene>
<accession>W7I6G0</accession>
<evidence type="ECO:0008006" key="4">
    <source>
        <dbReference type="Google" id="ProtNLM"/>
    </source>
</evidence>
<name>W7I6G0_9PEZI</name>
<organism evidence="2 3">
    <name type="scientific">Drechslerella stenobrocha 248</name>
    <dbReference type="NCBI Taxonomy" id="1043628"/>
    <lineage>
        <taxon>Eukaryota</taxon>
        <taxon>Fungi</taxon>
        <taxon>Dikarya</taxon>
        <taxon>Ascomycota</taxon>
        <taxon>Pezizomycotina</taxon>
        <taxon>Orbiliomycetes</taxon>
        <taxon>Orbiliales</taxon>
        <taxon>Orbiliaceae</taxon>
        <taxon>Drechslerella</taxon>
    </lineage>
</organism>
<evidence type="ECO:0000313" key="2">
    <source>
        <dbReference type="EMBL" id="EWC47768.1"/>
    </source>
</evidence>
<dbReference type="OrthoDB" id="5279008at2759"/>
<reference evidence="2 3" key="1">
    <citation type="submission" date="2013-05" db="EMBL/GenBank/DDBJ databases">
        <title>Drechslerella stenobrocha genome reveals carnivorous origination and mechanical trapping mechanism of predatory fungi.</title>
        <authorList>
            <person name="Liu X."/>
            <person name="Zhang W."/>
            <person name="Liu K."/>
        </authorList>
    </citation>
    <scope>NUCLEOTIDE SEQUENCE [LARGE SCALE GENOMIC DNA]</scope>
    <source>
        <strain evidence="2 3">248</strain>
    </source>
</reference>
<dbReference type="Proteomes" id="UP000024837">
    <property type="component" value="Unassembled WGS sequence"/>
</dbReference>
<feature type="compositionally biased region" description="Polar residues" evidence="1">
    <location>
        <begin position="26"/>
        <end position="41"/>
    </location>
</feature>
<dbReference type="InterPro" id="IPR032675">
    <property type="entry name" value="LRR_dom_sf"/>
</dbReference>
<evidence type="ECO:0000256" key="1">
    <source>
        <dbReference type="SAM" id="MobiDB-lite"/>
    </source>
</evidence>
<feature type="region of interest" description="Disordered" evidence="1">
    <location>
        <begin position="26"/>
        <end position="48"/>
    </location>
</feature>